<dbReference type="EMBL" id="CAJVQB010008013">
    <property type="protein sequence ID" value="CAG8712749.1"/>
    <property type="molecule type" value="Genomic_DNA"/>
</dbReference>
<accession>A0ABN7V2L8</accession>
<proteinExistence type="predicted"/>
<protein>
    <submittedName>
        <fullName evidence="1">13602_t:CDS:1</fullName>
    </submittedName>
</protein>
<keyword evidence="2" id="KW-1185">Reference proteome</keyword>
<comment type="caution">
    <text evidence="1">The sequence shown here is derived from an EMBL/GenBank/DDBJ whole genome shotgun (WGS) entry which is preliminary data.</text>
</comment>
<evidence type="ECO:0000313" key="2">
    <source>
        <dbReference type="Proteomes" id="UP000789901"/>
    </source>
</evidence>
<evidence type="ECO:0000313" key="1">
    <source>
        <dbReference type="EMBL" id="CAG8712749.1"/>
    </source>
</evidence>
<sequence>MPKSKVFDYPSLLQVFLFEIGEYQYNSSNNAYNAILNITGDKFTAESANKIKDDAYIKLVLKLGDLDIIIDLCNHNERRHKIYKAFWNMATEFLAGKATGFVTANSVKHVMLVLNIEQQSIRLLHSKMDKNYEKLISKVNSLKEICDVTESNPTFKDKLIESLQKPINLVCEVLERQFLKYELFETFSAAIDNKIKKF</sequence>
<dbReference type="Proteomes" id="UP000789901">
    <property type="component" value="Unassembled WGS sequence"/>
</dbReference>
<organism evidence="1 2">
    <name type="scientific">Gigaspora margarita</name>
    <dbReference type="NCBI Taxonomy" id="4874"/>
    <lineage>
        <taxon>Eukaryota</taxon>
        <taxon>Fungi</taxon>
        <taxon>Fungi incertae sedis</taxon>
        <taxon>Mucoromycota</taxon>
        <taxon>Glomeromycotina</taxon>
        <taxon>Glomeromycetes</taxon>
        <taxon>Diversisporales</taxon>
        <taxon>Gigasporaceae</taxon>
        <taxon>Gigaspora</taxon>
    </lineage>
</organism>
<reference evidence="1 2" key="1">
    <citation type="submission" date="2021-06" db="EMBL/GenBank/DDBJ databases">
        <authorList>
            <person name="Kallberg Y."/>
            <person name="Tangrot J."/>
            <person name="Rosling A."/>
        </authorList>
    </citation>
    <scope>NUCLEOTIDE SEQUENCE [LARGE SCALE GENOMIC DNA]</scope>
    <source>
        <strain evidence="1 2">120-4 pot B 10/14</strain>
    </source>
</reference>
<gene>
    <name evidence="1" type="ORF">GMARGA_LOCUS12872</name>
</gene>
<name>A0ABN7V2L8_GIGMA</name>